<keyword evidence="2" id="KW-0479">Metal-binding</keyword>
<evidence type="ECO:0000313" key="7">
    <source>
        <dbReference type="Proteomes" id="UP000590740"/>
    </source>
</evidence>
<dbReference type="PROSITE" id="PS51318">
    <property type="entry name" value="TAT"/>
    <property type="match status" value="1"/>
</dbReference>
<evidence type="ECO:0000256" key="3">
    <source>
        <dbReference type="ARBA" id="ARBA00023002"/>
    </source>
</evidence>
<keyword evidence="1" id="KW-0004">4Fe-4S</keyword>
<organism evidence="6 7">
    <name type="scientific">Prosthecobacter vanneervenii</name>
    <dbReference type="NCBI Taxonomy" id="48466"/>
    <lineage>
        <taxon>Bacteria</taxon>
        <taxon>Pseudomonadati</taxon>
        <taxon>Verrucomicrobiota</taxon>
        <taxon>Verrucomicrobiia</taxon>
        <taxon>Verrucomicrobiales</taxon>
        <taxon>Verrucomicrobiaceae</taxon>
        <taxon>Prosthecobacter</taxon>
    </lineage>
</organism>
<dbReference type="Gene3D" id="3.50.50.60">
    <property type="entry name" value="FAD/NAD(P)-binding domain"/>
    <property type="match status" value="1"/>
</dbReference>
<evidence type="ECO:0000256" key="4">
    <source>
        <dbReference type="ARBA" id="ARBA00023004"/>
    </source>
</evidence>
<dbReference type="GO" id="GO:0016491">
    <property type="term" value="F:oxidoreductase activity"/>
    <property type="evidence" value="ECO:0007669"/>
    <property type="project" value="UniProtKB-KW"/>
</dbReference>
<dbReference type="InterPro" id="IPR006311">
    <property type="entry name" value="TAT_signal"/>
</dbReference>
<dbReference type="GO" id="GO:0051539">
    <property type="term" value="F:4 iron, 4 sulfur cluster binding"/>
    <property type="evidence" value="ECO:0007669"/>
    <property type="project" value="UniProtKB-KW"/>
</dbReference>
<protein>
    <recommendedName>
        <fullName evidence="8">FAD dependent oxidoreductase</fullName>
    </recommendedName>
</protein>
<dbReference type="PANTHER" id="PTHR43498">
    <property type="entry name" value="FERREDOXIN:COB-COM HETERODISULFIDE REDUCTASE SUBUNIT A"/>
    <property type="match status" value="1"/>
</dbReference>
<keyword evidence="5" id="KW-0411">Iron-sulfur</keyword>
<evidence type="ECO:0000256" key="1">
    <source>
        <dbReference type="ARBA" id="ARBA00022485"/>
    </source>
</evidence>
<dbReference type="GO" id="GO:0046872">
    <property type="term" value="F:metal ion binding"/>
    <property type="evidence" value="ECO:0007669"/>
    <property type="project" value="UniProtKB-KW"/>
</dbReference>
<comment type="caution">
    <text evidence="6">The sequence shown here is derived from an EMBL/GenBank/DDBJ whole genome shotgun (WGS) entry which is preliminary data.</text>
</comment>
<evidence type="ECO:0008006" key="8">
    <source>
        <dbReference type="Google" id="ProtNLM"/>
    </source>
</evidence>
<accession>A0A7W8DJT8</accession>
<dbReference type="RefSeq" id="WP_184339344.1">
    <property type="nucleotide sequence ID" value="NZ_JACHIG010000003.1"/>
</dbReference>
<dbReference type="InterPro" id="IPR039650">
    <property type="entry name" value="HdrA-like"/>
</dbReference>
<dbReference type="SUPFAM" id="SSF51905">
    <property type="entry name" value="FAD/NAD(P)-binding domain"/>
    <property type="match status" value="1"/>
</dbReference>
<dbReference type="AlphaFoldDB" id="A0A7W8DJT8"/>
<sequence>MNPSPTSSDRHTRRAFVKASAVVAAAPVASAQQATTKAPIREIETDVLVCGGGCAGTAAALSAARNGAKTLLVEKAPFAGGIITSVGLPYFDGIADIKTHRVVVRGIALELLAKTGVCKADAKEIKPHNPTIPNTFEFKVLLDRELQACGDRLTVLFNSFACDAESSNGRITSVVIANKDGLVRIKPKVVIDCTGDADVAAWAGAPTEQSAEVQPLTLHFRIGKVQKVPDIGKLCRAALVKAQELGELPHFYGPGVMFMYANDEIYIHGVRVPANPTDAADLSRAEMQGRADALAMHRAWKRDIPAFADSYFLEAYPWIGVRESRRLIGQHVLNEKEVMQGRRFDDAIATGCWYLDLHPNKTVVGSANDFNPEKVQPGPYDIPYRSLVPQKIENLLVAGRCHSATRGAHASTRVTVTAMALGEAAGCAAAMSLTEKTAVASLNGQRVREALARQNAGPFTDS</sequence>
<evidence type="ECO:0000256" key="2">
    <source>
        <dbReference type="ARBA" id="ARBA00022723"/>
    </source>
</evidence>
<keyword evidence="3" id="KW-0560">Oxidoreductase</keyword>
<keyword evidence="7" id="KW-1185">Reference proteome</keyword>
<keyword evidence="4" id="KW-0408">Iron</keyword>
<gene>
    <name evidence="6" type="ORF">HNQ65_001994</name>
</gene>
<dbReference type="Proteomes" id="UP000590740">
    <property type="component" value="Unassembled WGS sequence"/>
</dbReference>
<proteinExistence type="predicted"/>
<reference evidence="6 7" key="1">
    <citation type="submission" date="2020-08" db="EMBL/GenBank/DDBJ databases">
        <title>Genomic Encyclopedia of Type Strains, Phase IV (KMG-IV): sequencing the most valuable type-strain genomes for metagenomic binning, comparative biology and taxonomic classification.</title>
        <authorList>
            <person name="Goeker M."/>
        </authorList>
    </citation>
    <scope>NUCLEOTIDE SEQUENCE [LARGE SCALE GENOMIC DNA]</scope>
    <source>
        <strain evidence="6 7">DSM 12252</strain>
    </source>
</reference>
<name>A0A7W8DJT8_9BACT</name>
<evidence type="ECO:0000256" key="5">
    <source>
        <dbReference type="ARBA" id="ARBA00023014"/>
    </source>
</evidence>
<evidence type="ECO:0000313" key="6">
    <source>
        <dbReference type="EMBL" id="MBB5032417.1"/>
    </source>
</evidence>
<dbReference type="EMBL" id="JACHIG010000003">
    <property type="protein sequence ID" value="MBB5032417.1"/>
    <property type="molecule type" value="Genomic_DNA"/>
</dbReference>
<dbReference type="InterPro" id="IPR036188">
    <property type="entry name" value="FAD/NAD-bd_sf"/>
</dbReference>
<dbReference type="PANTHER" id="PTHR43498:SF1">
    <property type="entry name" value="COB--COM HETERODISULFIDE REDUCTASE IRON-SULFUR SUBUNIT A"/>
    <property type="match status" value="1"/>
</dbReference>
<dbReference type="Pfam" id="PF12831">
    <property type="entry name" value="FAD_oxidored"/>
    <property type="match status" value="1"/>
</dbReference>